<dbReference type="PANTHER" id="PTHR43179:SF7">
    <property type="entry name" value="RHAMNOSYLTRANSFERASE WBBL"/>
    <property type="match status" value="1"/>
</dbReference>
<dbReference type="CDD" id="cd06423">
    <property type="entry name" value="CESA_like"/>
    <property type="match status" value="1"/>
</dbReference>
<dbReference type="RefSeq" id="WP_184239978.1">
    <property type="nucleotide sequence ID" value="NZ_JACHMJ010000001.1"/>
</dbReference>
<accession>A0A841AUQ0</accession>
<keyword evidence="2" id="KW-0808">Transferase</keyword>
<organism evidence="2 3">
    <name type="scientific">Conyzicola lurida</name>
    <dbReference type="NCBI Taxonomy" id="1172621"/>
    <lineage>
        <taxon>Bacteria</taxon>
        <taxon>Bacillati</taxon>
        <taxon>Actinomycetota</taxon>
        <taxon>Actinomycetes</taxon>
        <taxon>Micrococcales</taxon>
        <taxon>Microbacteriaceae</taxon>
        <taxon>Conyzicola</taxon>
    </lineage>
</organism>
<feature type="domain" description="Glycosyltransferase 2-like" evidence="1">
    <location>
        <begin position="322"/>
        <end position="451"/>
    </location>
</feature>
<dbReference type="EMBL" id="JACHMJ010000001">
    <property type="protein sequence ID" value="MBB5845139.1"/>
    <property type="molecule type" value="Genomic_DNA"/>
</dbReference>
<comment type="caution">
    <text evidence="2">The sequence shown here is derived from an EMBL/GenBank/DDBJ whole genome shotgun (WGS) entry which is preliminary data.</text>
</comment>
<evidence type="ECO:0000259" key="1">
    <source>
        <dbReference type="Pfam" id="PF00535"/>
    </source>
</evidence>
<evidence type="ECO:0000313" key="2">
    <source>
        <dbReference type="EMBL" id="MBB5845139.1"/>
    </source>
</evidence>
<sequence>MTGDYGRFVAAGDVADVAVAVVTFNSAAHLGGLLASLRHEALDSRLRVVVADNGSTDGTLQLLAGHPDVTLVDAGGNRGYAEGINLALRAAGDADASLVLNPDLVVEAGSIRSMLDRLRTPGAGAVVPLISAVDGSTYPSLRREPSLPRAVGDALFGSGAPPWLPSELDGRPASYLRARTVDWATGAAVMLGRETVRAVGDWDPRFFLYSEETDYLRRVRDAGFDVWFEPRALVRHDQGGSGSSAELHALLAVNRVRYIAKYHGRGYAAAYRAVVVLHEALRGYRGVHRSTLRVLLDRSSWDRLPHATRWPDLPDRGVLGAVIIPAHNESAVLRRTLAPLASLAASDRLEVIVVCNGCRDNTAAIAREFRGVRVVETARPSKAAALNRGDRLARFWPRLYLDADVELHPGAIAAVFAELESGAVLAARPAFRYDTTGASAPVRAYYRARTRLPSTSGALWGAGAYALGRRGHERLGEFPELTADDLVVDALFGAHEKRVVETEPVRVRTPRRLDGLLAILRRQRRGNRETTAPSTTRSTLRELAASVRGPLSAVDAAAYAALTLAGRTARSGSAAAWDRDESSRAPVTYIVPATSPAFSTGRCALPESPRQMKINSLDVEK</sequence>
<dbReference type="GO" id="GO:0016757">
    <property type="term" value="F:glycosyltransferase activity"/>
    <property type="evidence" value="ECO:0007669"/>
    <property type="project" value="UniProtKB-KW"/>
</dbReference>
<dbReference type="PANTHER" id="PTHR43179">
    <property type="entry name" value="RHAMNOSYLTRANSFERASE WBBL"/>
    <property type="match status" value="1"/>
</dbReference>
<dbReference type="SUPFAM" id="SSF53448">
    <property type="entry name" value="Nucleotide-diphospho-sugar transferases"/>
    <property type="match status" value="2"/>
</dbReference>
<gene>
    <name evidence="2" type="ORF">HD599_003462</name>
</gene>
<dbReference type="Gene3D" id="3.90.550.10">
    <property type="entry name" value="Spore Coat Polysaccharide Biosynthesis Protein SpsA, Chain A"/>
    <property type="match status" value="2"/>
</dbReference>
<dbReference type="AlphaFoldDB" id="A0A841AUQ0"/>
<keyword evidence="3" id="KW-1185">Reference proteome</keyword>
<evidence type="ECO:0000313" key="3">
    <source>
        <dbReference type="Proteomes" id="UP000536685"/>
    </source>
</evidence>
<proteinExistence type="predicted"/>
<dbReference type="Pfam" id="PF00535">
    <property type="entry name" value="Glycos_transf_2"/>
    <property type="match status" value="2"/>
</dbReference>
<dbReference type="Proteomes" id="UP000536685">
    <property type="component" value="Unassembled WGS sequence"/>
</dbReference>
<dbReference type="InterPro" id="IPR001173">
    <property type="entry name" value="Glyco_trans_2-like"/>
</dbReference>
<feature type="domain" description="Glycosyltransferase 2-like" evidence="1">
    <location>
        <begin position="19"/>
        <end position="143"/>
    </location>
</feature>
<name>A0A841AUQ0_9MICO</name>
<dbReference type="InterPro" id="IPR029044">
    <property type="entry name" value="Nucleotide-diphossugar_trans"/>
</dbReference>
<reference evidence="2 3" key="1">
    <citation type="submission" date="2020-08" db="EMBL/GenBank/DDBJ databases">
        <title>Sequencing the genomes of 1000 actinobacteria strains.</title>
        <authorList>
            <person name="Klenk H.-P."/>
        </authorList>
    </citation>
    <scope>NUCLEOTIDE SEQUENCE [LARGE SCALE GENOMIC DNA]</scope>
    <source>
        <strain evidence="2 3">DSM 105784</strain>
    </source>
</reference>
<protein>
    <submittedName>
        <fullName evidence="2">GT2 family glycosyltransferase</fullName>
    </submittedName>
</protein>